<keyword evidence="1 3" id="KW-0560">Oxidoreductase</keyword>
<sequence length="308" mass="32719">MSIVVSLPTQELVDDVTARLDPALDIDLVLWDGTGEAPCEHIDMYVPAAVGPTHAMPDLGAVGCHFVQGSAIGFDGVEQTLPHGVSYANAASVHETATAELTVALLLEAQRRLPEFLELQRLGQWHMMGCPGLADRRIVMLGYGGVGKAIAQRLAGFEVDLVPVAHTARVQDGVQVHAMEEVPDLLPGADILLNALPGGPATHHLIDDAVLSALPDGALVCNIGRGPTVDTDALVAHLRRGRIRVASDVWDPEPLPAGHPLWSLDGVIITPHIGGLSDALKPRMTRLLVRQAERLARGEEPVNIVLQA</sequence>
<dbReference type="Gene3D" id="3.40.50.720">
    <property type="entry name" value="NAD(P)-binding Rossmann-like Domain"/>
    <property type="match status" value="2"/>
</dbReference>
<proteinExistence type="predicted"/>
<dbReference type="EC" id="1.1.1.79" evidence="3"/>
<dbReference type="GeneID" id="82884206"/>
<keyword evidence="4" id="KW-1185">Reference proteome</keyword>
<gene>
    <name evidence="3" type="primary">ghrA</name>
    <name evidence="3" type="ORF">NCTC13652_01358</name>
</gene>
<dbReference type="InterPro" id="IPR050223">
    <property type="entry name" value="D-isomer_2-hydroxyacid_DH"/>
</dbReference>
<evidence type="ECO:0000313" key="4">
    <source>
        <dbReference type="Proteomes" id="UP000277858"/>
    </source>
</evidence>
<reference evidence="3 4" key="1">
    <citation type="submission" date="2018-12" db="EMBL/GenBank/DDBJ databases">
        <authorList>
            <consortium name="Pathogen Informatics"/>
        </authorList>
    </citation>
    <scope>NUCLEOTIDE SEQUENCE [LARGE SCALE GENOMIC DNA]</scope>
    <source>
        <strain evidence="3 4">NCTC13652</strain>
    </source>
</reference>
<dbReference type="SUPFAM" id="SSF51735">
    <property type="entry name" value="NAD(P)-binding Rossmann-fold domains"/>
    <property type="match status" value="1"/>
</dbReference>
<dbReference type="Pfam" id="PF02826">
    <property type="entry name" value="2-Hacid_dh_C"/>
    <property type="match status" value="1"/>
</dbReference>
<keyword evidence="3" id="KW-0670">Pyruvate</keyword>
<protein>
    <submittedName>
        <fullName evidence="3">Glyoxylate/hydroxypyruvate reductase A</fullName>
        <ecNumber evidence="3">1.1.1.79</ecNumber>
    </submittedName>
</protein>
<dbReference type="GO" id="GO:0016618">
    <property type="term" value="F:hydroxypyruvate reductase [NAD(P)H] activity"/>
    <property type="evidence" value="ECO:0007669"/>
    <property type="project" value="TreeGrafter"/>
</dbReference>
<dbReference type="RefSeq" id="WP_028703719.1">
    <property type="nucleotide sequence ID" value="NZ_CP025571.1"/>
</dbReference>
<organism evidence="3 4">
    <name type="scientific">Acidipropionibacterium jensenii</name>
    <dbReference type="NCBI Taxonomy" id="1749"/>
    <lineage>
        <taxon>Bacteria</taxon>
        <taxon>Bacillati</taxon>
        <taxon>Actinomycetota</taxon>
        <taxon>Actinomycetes</taxon>
        <taxon>Propionibacteriales</taxon>
        <taxon>Propionibacteriaceae</taxon>
        <taxon>Acidipropionibacterium</taxon>
    </lineage>
</organism>
<dbReference type="AlphaFoldDB" id="A0A3Q9UP28"/>
<dbReference type="Proteomes" id="UP000277858">
    <property type="component" value="Chromosome"/>
</dbReference>
<accession>A0A3Q9UP28</accession>
<evidence type="ECO:0000313" key="3">
    <source>
        <dbReference type="EMBL" id="VEI03159.1"/>
    </source>
</evidence>
<dbReference type="GO" id="GO:0005829">
    <property type="term" value="C:cytosol"/>
    <property type="evidence" value="ECO:0007669"/>
    <property type="project" value="TreeGrafter"/>
</dbReference>
<evidence type="ECO:0000256" key="1">
    <source>
        <dbReference type="ARBA" id="ARBA00023002"/>
    </source>
</evidence>
<keyword evidence="2" id="KW-0520">NAD</keyword>
<dbReference type="EMBL" id="LR134473">
    <property type="protein sequence ID" value="VEI03159.1"/>
    <property type="molecule type" value="Genomic_DNA"/>
</dbReference>
<dbReference type="GO" id="GO:0051287">
    <property type="term" value="F:NAD binding"/>
    <property type="evidence" value="ECO:0007669"/>
    <property type="project" value="InterPro"/>
</dbReference>
<dbReference type="PANTHER" id="PTHR10996:SF178">
    <property type="entry name" value="2-HYDROXYACID DEHYDROGENASE YGL185C-RELATED"/>
    <property type="match status" value="1"/>
</dbReference>
<dbReference type="STRING" id="1122997.GCA_000425285_02419"/>
<dbReference type="GO" id="GO:0030267">
    <property type="term" value="F:glyoxylate reductase (NADPH) activity"/>
    <property type="evidence" value="ECO:0007669"/>
    <property type="project" value="UniProtKB-EC"/>
</dbReference>
<dbReference type="InterPro" id="IPR036291">
    <property type="entry name" value="NAD(P)-bd_dom_sf"/>
</dbReference>
<dbReference type="InterPro" id="IPR006140">
    <property type="entry name" value="D-isomer_DH_NAD-bd"/>
</dbReference>
<evidence type="ECO:0000256" key="2">
    <source>
        <dbReference type="ARBA" id="ARBA00023027"/>
    </source>
</evidence>
<dbReference type="OrthoDB" id="4324715at2"/>
<name>A0A3Q9UP28_9ACTN</name>
<dbReference type="PANTHER" id="PTHR10996">
    <property type="entry name" value="2-HYDROXYACID DEHYDROGENASE-RELATED"/>
    <property type="match status" value="1"/>
</dbReference>